<evidence type="ECO:0000256" key="6">
    <source>
        <dbReference type="RuleBase" id="RU000682"/>
    </source>
</evidence>
<dbReference type="GO" id="GO:0000981">
    <property type="term" value="F:DNA-binding transcription factor activity, RNA polymerase II-specific"/>
    <property type="evidence" value="ECO:0007669"/>
    <property type="project" value="InterPro"/>
</dbReference>
<feature type="DNA-binding region" description="Homeobox" evidence="5">
    <location>
        <begin position="111"/>
        <end position="170"/>
    </location>
</feature>
<evidence type="ECO:0000256" key="2">
    <source>
        <dbReference type="ARBA" id="ARBA00023125"/>
    </source>
</evidence>
<dbReference type="EMBL" id="JAWDGP010004193">
    <property type="protein sequence ID" value="KAK3766824.1"/>
    <property type="molecule type" value="Genomic_DNA"/>
</dbReference>
<evidence type="ECO:0000256" key="1">
    <source>
        <dbReference type="ARBA" id="ARBA00004123"/>
    </source>
</evidence>
<dbReference type="Pfam" id="PF00046">
    <property type="entry name" value="Homeodomain"/>
    <property type="match status" value="1"/>
</dbReference>
<organism evidence="9 10">
    <name type="scientific">Elysia crispata</name>
    <name type="common">lettuce slug</name>
    <dbReference type="NCBI Taxonomy" id="231223"/>
    <lineage>
        <taxon>Eukaryota</taxon>
        <taxon>Metazoa</taxon>
        <taxon>Spiralia</taxon>
        <taxon>Lophotrochozoa</taxon>
        <taxon>Mollusca</taxon>
        <taxon>Gastropoda</taxon>
        <taxon>Heterobranchia</taxon>
        <taxon>Euthyneura</taxon>
        <taxon>Panpulmonata</taxon>
        <taxon>Sacoglossa</taxon>
        <taxon>Placobranchoidea</taxon>
        <taxon>Plakobranchidae</taxon>
        <taxon>Elysia</taxon>
    </lineage>
</organism>
<comment type="subcellular location">
    <subcellularLocation>
        <location evidence="1 5 6">Nucleus</location>
    </subcellularLocation>
</comment>
<sequence>MTMPPFPEIARRHTTRFFIDDILVSKPKPLPREPAAPIISRPPFLDYAPFAAASLSGPCPLLLTPPFFSQGHASFLNGLQDHPAFLLNSARAGLPLSPLYHQDSPSKHCRRRKARTVFSDQQLTGLEKRFESQRYLSTPERMELASQLSLSETQVKTWFQNRRMKQKKIQRKSNDDDLSSRSAENDDIMDTSREGADDSAGEEGHCDLAEARVADSEEGRVHDDSSDERSRSLDTSAIGSTSQRHEGGRDLRHAHFLHGGLAPHLQLHHRLQQQSLHHSHHPLYPHRHALPPDPRNLSSVEKEFAPNFLDRDRDHDFEREVRSRPISERGESEDEEDNEEINVVDPDQNDSTSSKPIVPQCQAELSGRSAAPPLSCSEPQPPPTSGLRAVRLGLAEPVLGGLLSSH</sequence>
<dbReference type="GO" id="GO:0005634">
    <property type="term" value="C:nucleus"/>
    <property type="evidence" value="ECO:0007669"/>
    <property type="project" value="UniProtKB-SubCell"/>
</dbReference>
<feature type="compositionally biased region" description="Basic and acidic residues" evidence="7">
    <location>
        <begin position="190"/>
        <end position="232"/>
    </location>
</feature>
<evidence type="ECO:0000313" key="9">
    <source>
        <dbReference type="EMBL" id="KAK3766824.1"/>
    </source>
</evidence>
<dbReference type="PANTHER" id="PTHR24333">
    <property type="entry name" value="HOMEO BOX HB9 LIKE A-RELATED"/>
    <property type="match status" value="1"/>
</dbReference>
<gene>
    <name evidence="9" type="ORF">RRG08_051969</name>
</gene>
<comment type="caution">
    <text evidence="9">The sequence shown here is derived from an EMBL/GenBank/DDBJ whole genome shotgun (WGS) entry which is preliminary data.</text>
</comment>
<evidence type="ECO:0000256" key="4">
    <source>
        <dbReference type="ARBA" id="ARBA00023242"/>
    </source>
</evidence>
<feature type="compositionally biased region" description="Basic residues" evidence="7">
    <location>
        <begin position="271"/>
        <end position="289"/>
    </location>
</feature>
<dbReference type="SUPFAM" id="SSF46689">
    <property type="entry name" value="Homeodomain-like"/>
    <property type="match status" value="1"/>
</dbReference>
<evidence type="ECO:0000256" key="5">
    <source>
        <dbReference type="PROSITE-ProRule" id="PRU00108"/>
    </source>
</evidence>
<proteinExistence type="predicted"/>
<keyword evidence="4 5" id="KW-0539">Nucleus</keyword>
<evidence type="ECO:0000259" key="8">
    <source>
        <dbReference type="PROSITE" id="PS50071"/>
    </source>
</evidence>
<evidence type="ECO:0000256" key="7">
    <source>
        <dbReference type="SAM" id="MobiDB-lite"/>
    </source>
</evidence>
<dbReference type="InterPro" id="IPR001356">
    <property type="entry name" value="HD"/>
</dbReference>
<keyword evidence="10" id="KW-1185">Reference proteome</keyword>
<dbReference type="Gene3D" id="1.10.10.60">
    <property type="entry name" value="Homeodomain-like"/>
    <property type="match status" value="1"/>
</dbReference>
<dbReference type="SMART" id="SM00389">
    <property type="entry name" value="HOX"/>
    <property type="match status" value="1"/>
</dbReference>
<keyword evidence="3 5" id="KW-0371">Homeobox</keyword>
<evidence type="ECO:0000256" key="3">
    <source>
        <dbReference type="ARBA" id="ARBA00023155"/>
    </source>
</evidence>
<dbReference type="PROSITE" id="PS00027">
    <property type="entry name" value="HOMEOBOX_1"/>
    <property type="match status" value="1"/>
</dbReference>
<dbReference type="Proteomes" id="UP001283361">
    <property type="component" value="Unassembled WGS sequence"/>
</dbReference>
<feature type="compositionally biased region" description="Basic and acidic residues" evidence="7">
    <location>
        <begin position="300"/>
        <end position="330"/>
    </location>
</feature>
<dbReference type="InterPro" id="IPR020479">
    <property type="entry name" value="HD_metazoa"/>
</dbReference>
<feature type="domain" description="Homeobox" evidence="8">
    <location>
        <begin position="109"/>
        <end position="169"/>
    </location>
</feature>
<dbReference type="FunFam" id="1.10.10.60:FF:000373">
    <property type="entry name" value="Blast:Brain-specific homeobox protein"/>
    <property type="match status" value="1"/>
</dbReference>
<feature type="region of interest" description="Disordered" evidence="7">
    <location>
        <begin position="271"/>
        <end position="389"/>
    </location>
</feature>
<accession>A0AAE0ZCD5</accession>
<dbReference type="InterPro" id="IPR017970">
    <property type="entry name" value="Homeobox_CS"/>
</dbReference>
<dbReference type="CDD" id="cd00086">
    <property type="entry name" value="homeodomain"/>
    <property type="match status" value="1"/>
</dbReference>
<dbReference type="PANTHER" id="PTHR24333:SF8">
    <property type="entry name" value="HOMEOBOX PROTEIN CEH-62"/>
    <property type="match status" value="1"/>
</dbReference>
<dbReference type="InterPro" id="IPR050848">
    <property type="entry name" value="Homeobox_TF"/>
</dbReference>
<dbReference type="PROSITE" id="PS50071">
    <property type="entry name" value="HOMEOBOX_2"/>
    <property type="match status" value="1"/>
</dbReference>
<protein>
    <recommendedName>
        <fullName evidence="8">Homeobox domain-containing protein</fullName>
    </recommendedName>
</protein>
<dbReference type="InterPro" id="IPR009057">
    <property type="entry name" value="Homeodomain-like_sf"/>
</dbReference>
<feature type="compositionally biased region" description="Acidic residues" evidence="7">
    <location>
        <begin position="331"/>
        <end position="342"/>
    </location>
</feature>
<name>A0AAE0ZCD5_9GAST</name>
<reference evidence="9" key="1">
    <citation type="journal article" date="2023" name="G3 (Bethesda)">
        <title>A reference genome for the long-term kleptoplast-retaining sea slug Elysia crispata morphotype clarki.</title>
        <authorList>
            <person name="Eastman K.E."/>
            <person name="Pendleton A.L."/>
            <person name="Shaikh M.A."/>
            <person name="Suttiyut T."/>
            <person name="Ogas R."/>
            <person name="Tomko P."/>
            <person name="Gavelis G."/>
            <person name="Widhalm J.R."/>
            <person name="Wisecaver J.H."/>
        </authorList>
    </citation>
    <scope>NUCLEOTIDE SEQUENCE</scope>
    <source>
        <strain evidence="9">ECLA1</strain>
    </source>
</reference>
<keyword evidence="2 5" id="KW-0238">DNA-binding</keyword>
<dbReference type="AlphaFoldDB" id="A0AAE0ZCD5"/>
<dbReference type="GO" id="GO:0003677">
    <property type="term" value="F:DNA binding"/>
    <property type="evidence" value="ECO:0007669"/>
    <property type="project" value="UniProtKB-UniRule"/>
</dbReference>
<evidence type="ECO:0000313" key="10">
    <source>
        <dbReference type="Proteomes" id="UP001283361"/>
    </source>
</evidence>
<dbReference type="PRINTS" id="PR00024">
    <property type="entry name" value="HOMEOBOX"/>
</dbReference>
<feature type="region of interest" description="Disordered" evidence="7">
    <location>
        <begin position="163"/>
        <end position="248"/>
    </location>
</feature>